<dbReference type="VEuPathDB" id="AmoebaDB:EHI_107180"/>
<accession>A0A5K1ULW5</accession>
<evidence type="ECO:0008006" key="3">
    <source>
        <dbReference type="Google" id="ProtNLM"/>
    </source>
</evidence>
<proteinExistence type="predicted"/>
<name>A0A5K1ULW5_ENTHI</name>
<dbReference type="AlphaFoldDB" id="A0A5K1ULW5"/>
<dbReference type="VEuPathDB" id="AmoebaDB:EHI7A_081090"/>
<evidence type="ECO:0000313" key="1">
    <source>
        <dbReference type="EMBL" id="GAT94932.1"/>
    </source>
</evidence>
<reference evidence="1 2" key="1">
    <citation type="submission" date="2016-05" db="EMBL/GenBank/DDBJ databases">
        <title>First whole genome sequencing of Entamoeba histolytica HM1:IMSS-clone-6.</title>
        <authorList>
            <person name="Mukherjee Avik.K."/>
            <person name="Izumyama S."/>
            <person name="Nakada-Tsukui K."/>
            <person name="Nozaki T."/>
        </authorList>
    </citation>
    <scope>NUCLEOTIDE SEQUENCE [LARGE SCALE GENOMIC DNA]</scope>
    <source>
        <strain evidence="1 2">HM1:IMSS clone 6</strain>
    </source>
</reference>
<sequence>MSVSDNDLKAMEKGYCCKVTRFPQSGDSLYIRPNKIYQVGNIPDAAIQVGDSPILICTLVCDKEANVVIEVNPKTSDIVKVNDIIMKKKQLLNHLDIITIGSGQLQFLSFFNNGRVRLNCKNLHCLLLHNYPIFEKELKSIEGKTTSLKEYRKGLRNIFIELDKKDEDKIQKCREMFKEVLNIVMDDNPPAKLQIECLKAGIDIRNKYVTISNDDNNGTQQLKTPVIKPSSQRQIKMNHNKEKSTLVDTTASILLNFDENEDDDFEEFRKHQLQSFDDKLLKKKELD</sequence>
<dbReference type="VEuPathDB" id="AmoebaDB:KM1_009380"/>
<dbReference type="Proteomes" id="UP000078387">
    <property type="component" value="Unassembled WGS sequence"/>
</dbReference>
<dbReference type="EMBL" id="BDEQ01000001">
    <property type="protein sequence ID" value="GAT94932.1"/>
    <property type="molecule type" value="Genomic_DNA"/>
</dbReference>
<dbReference type="OMA" id="NTIEAHT"/>
<evidence type="ECO:0000313" key="2">
    <source>
        <dbReference type="Proteomes" id="UP000078387"/>
    </source>
</evidence>
<dbReference type="VEuPathDB" id="AmoebaDB:EHI8A_082650"/>
<organism evidence="1 2">
    <name type="scientific">Entamoeba histolytica</name>
    <dbReference type="NCBI Taxonomy" id="5759"/>
    <lineage>
        <taxon>Eukaryota</taxon>
        <taxon>Amoebozoa</taxon>
        <taxon>Evosea</taxon>
        <taxon>Archamoebae</taxon>
        <taxon>Mastigamoebida</taxon>
        <taxon>Entamoebidae</taxon>
        <taxon>Entamoeba</taxon>
    </lineage>
</organism>
<protein>
    <recommendedName>
        <fullName evidence="3">FHA domain-containing protein</fullName>
    </recommendedName>
</protein>
<gene>
    <name evidence="1" type="ORF">CL6EHI_107180</name>
</gene>
<comment type="caution">
    <text evidence="1">The sequence shown here is derived from an EMBL/GenBank/DDBJ whole genome shotgun (WGS) entry which is preliminary data.</text>
</comment>
<dbReference type="VEuPathDB" id="AmoebaDB:EHI5A_009770"/>